<feature type="signal peptide" evidence="1">
    <location>
        <begin position="1"/>
        <end position="20"/>
    </location>
</feature>
<keyword evidence="1" id="KW-0732">Signal</keyword>
<evidence type="ECO:0008006" key="4">
    <source>
        <dbReference type="Google" id="ProtNLM"/>
    </source>
</evidence>
<name>A0ABS7N9E5_9BACT</name>
<gene>
    <name evidence="2" type="ORF">KUV23_18325</name>
</gene>
<proteinExistence type="predicted"/>
<organism evidence="2 3">
    <name type="scientific">Algoriphagus marincola</name>
    <dbReference type="NCBI Taxonomy" id="264027"/>
    <lineage>
        <taxon>Bacteria</taxon>
        <taxon>Pseudomonadati</taxon>
        <taxon>Bacteroidota</taxon>
        <taxon>Cytophagia</taxon>
        <taxon>Cytophagales</taxon>
        <taxon>Cyclobacteriaceae</taxon>
        <taxon>Algoriphagus</taxon>
    </lineage>
</organism>
<sequence>MKWLLINSLFLTLLSSSLQNCQSNLTIDDRLNYMKNVNYDEDKKQIANCFMANIEYYRKFHGYGLNVYTDSPDSLKRKYSTHYAKYPGAEKDPANFFEPYASRYNSLNETYVNSPFQTKNQLTITTDTIIYNKNGLFCVAFLVIHLNYDEIEGLESKRDSGREFDAKAIIGYRESIEAPFDIFPLTKHQVIGFESYDAAILMLKDLYFNHLKGKGSTGTVYEGEKFRHNVGDKNFFNFAPYFQKHKSGNYNFQMYRYRNEDLLFKYLKCDD</sequence>
<accession>A0ABS7N9E5</accession>
<comment type="caution">
    <text evidence="2">The sequence shown here is derived from an EMBL/GenBank/DDBJ whole genome shotgun (WGS) entry which is preliminary data.</text>
</comment>
<protein>
    <recommendedName>
        <fullName evidence="4">YARHG domain-containing protein</fullName>
    </recommendedName>
</protein>
<dbReference type="RefSeq" id="WP_222585102.1">
    <property type="nucleotide sequence ID" value="NZ_JAHVHP010000007.1"/>
</dbReference>
<feature type="chain" id="PRO_5045365016" description="YARHG domain-containing protein" evidence="1">
    <location>
        <begin position="21"/>
        <end position="271"/>
    </location>
</feature>
<evidence type="ECO:0000313" key="3">
    <source>
        <dbReference type="Proteomes" id="UP000766609"/>
    </source>
</evidence>
<reference evidence="2 3" key="1">
    <citation type="submission" date="2021-06" db="EMBL/GenBank/DDBJ databases">
        <title>44 bacteria genomes isolated from Dapeng, Shenzhen.</title>
        <authorList>
            <person name="Zheng W."/>
            <person name="Yu S."/>
            <person name="Huang Y."/>
        </authorList>
    </citation>
    <scope>NUCLEOTIDE SEQUENCE [LARGE SCALE GENOMIC DNA]</scope>
    <source>
        <strain evidence="2 3">DP5N14-6</strain>
    </source>
</reference>
<dbReference type="EMBL" id="JAHVHP010000007">
    <property type="protein sequence ID" value="MBY5952939.1"/>
    <property type="molecule type" value="Genomic_DNA"/>
</dbReference>
<evidence type="ECO:0000313" key="2">
    <source>
        <dbReference type="EMBL" id="MBY5952939.1"/>
    </source>
</evidence>
<evidence type="ECO:0000256" key="1">
    <source>
        <dbReference type="SAM" id="SignalP"/>
    </source>
</evidence>
<dbReference type="Proteomes" id="UP000766609">
    <property type="component" value="Unassembled WGS sequence"/>
</dbReference>
<keyword evidence="3" id="KW-1185">Reference proteome</keyword>